<proteinExistence type="predicted"/>
<dbReference type="EMBL" id="BPLQ01003527">
    <property type="protein sequence ID" value="GIY01124.1"/>
    <property type="molecule type" value="Genomic_DNA"/>
</dbReference>
<comment type="caution">
    <text evidence="2">The sequence shown here is derived from an EMBL/GenBank/DDBJ whole genome shotgun (WGS) entry which is preliminary data.</text>
</comment>
<name>A0AAV4PY24_9ARAC</name>
<evidence type="ECO:0008006" key="4">
    <source>
        <dbReference type="Google" id="ProtNLM"/>
    </source>
</evidence>
<evidence type="ECO:0000313" key="2">
    <source>
        <dbReference type="EMBL" id="GIY01124.1"/>
    </source>
</evidence>
<gene>
    <name evidence="2" type="ORF">CDAR_70291</name>
</gene>
<protein>
    <recommendedName>
        <fullName evidence="4">Secreted protein</fullName>
    </recommendedName>
</protein>
<evidence type="ECO:0000256" key="1">
    <source>
        <dbReference type="SAM" id="MobiDB-lite"/>
    </source>
</evidence>
<organism evidence="2 3">
    <name type="scientific">Caerostris darwini</name>
    <dbReference type="NCBI Taxonomy" id="1538125"/>
    <lineage>
        <taxon>Eukaryota</taxon>
        <taxon>Metazoa</taxon>
        <taxon>Ecdysozoa</taxon>
        <taxon>Arthropoda</taxon>
        <taxon>Chelicerata</taxon>
        <taxon>Arachnida</taxon>
        <taxon>Araneae</taxon>
        <taxon>Araneomorphae</taxon>
        <taxon>Entelegynae</taxon>
        <taxon>Araneoidea</taxon>
        <taxon>Araneidae</taxon>
        <taxon>Caerostris</taxon>
    </lineage>
</organism>
<accession>A0AAV4PY24</accession>
<dbReference type="Proteomes" id="UP001054837">
    <property type="component" value="Unassembled WGS sequence"/>
</dbReference>
<dbReference type="AlphaFoldDB" id="A0AAV4PY24"/>
<keyword evidence="3" id="KW-1185">Reference proteome</keyword>
<feature type="region of interest" description="Disordered" evidence="1">
    <location>
        <begin position="29"/>
        <end position="49"/>
    </location>
</feature>
<reference evidence="2 3" key="1">
    <citation type="submission" date="2021-06" db="EMBL/GenBank/DDBJ databases">
        <title>Caerostris darwini draft genome.</title>
        <authorList>
            <person name="Kono N."/>
            <person name="Arakawa K."/>
        </authorList>
    </citation>
    <scope>NUCLEOTIDE SEQUENCE [LARGE SCALE GENOMIC DNA]</scope>
</reference>
<evidence type="ECO:0000313" key="3">
    <source>
        <dbReference type="Proteomes" id="UP001054837"/>
    </source>
</evidence>
<sequence>MPCDKSLCVGVFIASLHFGSILFPSDLTPSYPPSGTRQRRGRFDDSSPIQDTLMNKETLSVSSVATDSNGIEATPTRHPAINLSAVSAPHSQCNYNFCAS</sequence>